<evidence type="ECO:0000313" key="1">
    <source>
        <dbReference type="EMBL" id="MDO1511406.1"/>
    </source>
</evidence>
<proteinExistence type="predicted"/>
<reference evidence="1" key="1">
    <citation type="journal article" date="2014" name="Int. J. Syst. Evol. Microbiol.">
        <title>Complete genome of a new Firmicutes species belonging to the dominant human colonic microbiota ('Ruminococcus bicirculans') reveals two chromosomes and a selective capacity to utilize plant glucans.</title>
        <authorList>
            <consortium name="NISC Comparative Sequencing Program"/>
            <person name="Wegmann U."/>
            <person name="Louis P."/>
            <person name="Goesmann A."/>
            <person name="Henrissat B."/>
            <person name="Duncan S.H."/>
            <person name="Flint H.J."/>
        </authorList>
    </citation>
    <scope>NUCLEOTIDE SEQUENCE</scope>
    <source>
        <strain evidence="1">CECT 8869</strain>
    </source>
</reference>
<dbReference type="Proteomes" id="UP001168579">
    <property type="component" value="Unassembled WGS sequence"/>
</dbReference>
<organism evidence="1 2">
    <name type="scientific">Maribacter confluentis</name>
    <dbReference type="NCBI Taxonomy" id="1656093"/>
    <lineage>
        <taxon>Bacteria</taxon>
        <taxon>Pseudomonadati</taxon>
        <taxon>Bacteroidota</taxon>
        <taxon>Flavobacteriia</taxon>
        <taxon>Flavobacteriales</taxon>
        <taxon>Flavobacteriaceae</taxon>
        <taxon>Maribacter</taxon>
    </lineage>
</organism>
<comment type="caution">
    <text evidence="1">The sequence shown here is derived from an EMBL/GenBank/DDBJ whole genome shotgun (WGS) entry which is preliminary data.</text>
</comment>
<protein>
    <recommendedName>
        <fullName evidence="3">Lipoprotein</fullName>
    </recommendedName>
</protein>
<dbReference type="RefSeq" id="WP_304434647.1">
    <property type="nucleotide sequence ID" value="NZ_JAUKUC010000001.1"/>
</dbReference>
<evidence type="ECO:0000313" key="2">
    <source>
        <dbReference type="Proteomes" id="UP001168579"/>
    </source>
</evidence>
<name>A0ABT8RK85_9FLAO</name>
<gene>
    <name evidence="1" type="ORF">Q2T41_01845</name>
</gene>
<sequence length="161" mass="18768">MKWLLFILTLLLFSCDFNGKNGIEIYQLNWRSIDFLENNRKGNYCDLKINQEDLFDKPILTDSDIAHFDWNSQELILTEKGRVKIDLLKIPLDGLAVAMILNGEIIYGFWFLNSESPYGCGGVYSEPKLDFKLKFGQADGYDYGKDPRFDSRIKEYLKTRN</sequence>
<dbReference type="PROSITE" id="PS51257">
    <property type="entry name" value="PROKAR_LIPOPROTEIN"/>
    <property type="match status" value="1"/>
</dbReference>
<evidence type="ECO:0008006" key="3">
    <source>
        <dbReference type="Google" id="ProtNLM"/>
    </source>
</evidence>
<accession>A0ABT8RK85</accession>
<reference evidence="1" key="2">
    <citation type="submission" date="2023-06" db="EMBL/GenBank/DDBJ databases">
        <authorList>
            <person name="Lucena T."/>
            <person name="Sun Q."/>
        </authorList>
    </citation>
    <scope>NUCLEOTIDE SEQUENCE</scope>
    <source>
        <strain evidence="1">CECT 8869</strain>
    </source>
</reference>
<keyword evidence="2" id="KW-1185">Reference proteome</keyword>
<dbReference type="EMBL" id="JAUKUC010000001">
    <property type="protein sequence ID" value="MDO1511406.1"/>
    <property type="molecule type" value="Genomic_DNA"/>
</dbReference>